<sequence>MSKEIKIYFNTVFWSSTHQENLYLYISSLKSKIYKSASQNNYSKMHKLQDQLIASPSARIIALNLILEKFETDNKPGFIYSKEVYLSGELHNLEVDISKYLGRSFSNKKKVDLKYVESNIINLVLIDAIKPYCNAIKDKTSNYLEIQDYHKIVPLVNNVVAERMLKKDYLCSLNLETLLHNIDRRYLFARVSTTILASGMLKRYLKSQLLVRSTKHAITSSYVNDVNPDLQLIVLIFSFLCYLVSLETSYLLPSPTFYQNTYNLSLLCTEYSIISYQGSIMLYGRSKQTLNFLLQSFTKITSQHAYLKTDNFCKISKISLVQCYFHNYFLARGSNNEFYTSPSKDSQRLLLYQVNIICTKFKGDSLFHLTNSLNITLKKWMAYFGSTNRQKIFTLLDYLIYLKLRSLLSKRKSNISDLEEKYPSFNLRLLYLRFYSMRDTY</sequence>
<protein>
    <submittedName>
        <fullName evidence="2">Putative group II intron reverse transcriptase/maturase protein</fullName>
    </submittedName>
</protein>
<dbReference type="GO" id="GO:0003964">
    <property type="term" value="F:RNA-directed DNA polymerase activity"/>
    <property type="evidence" value="ECO:0007669"/>
    <property type="project" value="UniProtKB-KW"/>
</dbReference>
<reference evidence="2" key="1">
    <citation type="submission" date="2020-01" db="EMBL/GenBank/DDBJ databases">
        <title>Analysis of the complete organellar genomes of Palmaria decipiens (Palmariaceae, Rhodophyta) from Antarctica confirms its taxonomic placement in the genus Palmaria.</title>
        <authorList>
            <person name="Bustamante D.E."/>
        </authorList>
    </citation>
    <scope>NUCLEOTIDE SEQUENCE</scope>
</reference>
<evidence type="ECO:0000259" key="1">
    <source>
        <dbReference type="Pfam" id="PF08388"/>
    </source>
</evidence>
<keyword evidence="2" id="KW-0548">Nucleotidyltransferase</keyword>
<keyword evidence="2" id="KW-0695">RNA-directed DNA polymerase</keyword>
<dbReference type="AlphaFoldDB" id="A0A6C0W1M6"/>
<feature type="domain" description="Group II intron maturase-specific" evidence="1">
    <location>
        <begin position="362"/>
        <end position="412"/>
    </location>
</feature>
<name>A0A6C0W1M6_PALDE</name>
<organism evidence="2">
    <name type="scientific">Palmaria decipiens</name>
    <name type="common">Red alga</name>
    <name type="synonym">Rhodymenia decipiens</name>
    <dbReference type="NCBI Taxonomy" id="187399"/>
    <lineage>
        <taxon>Eukaryota</taxon>
        <taxon>Rhodophyta</taxon>
        <taxon>Florideophyceae</taxon>
        <taxon>Nemaliophycidae</taxon>
        <taxon>Palmariales</taxon>
        <taxon>Palmariaceae</taxon>
        <taxon>Palmaria</taxon>
    </lineage>
</organism>
<dbReference type="GeneID" id="44795078"/>
<accession>A0A6C0W1M6</accession>
<gene>
    <name evidence="2" type="primary">orf441</name>
</gene>
<keyword evidence="2" id="KW-0150">Chloroplast</keyword>
<keyword evidence="2" id="KW-0934">Plastid</keyword>
<dbReference type="InterPro" id="IPR013597">
    <property type="entry name" value="Mat_intron_G2"/>
</dbReference>
<dbReference type="EMBL" id="MN967052">
    <property type="protein sequence ID" value="QIC19551.1"/>
    <property type="molecule type" value="Genomic_DNA"/>
</dbReference>
<proteinExistence type="predicted"/>
<dbReference type="Pfam" id="PF08388">
    <property type="entry name" value="GIIM"/>
    <property type="match status" value="1"/>
</dbReference>
<keyword evidence="2" id="KW-0808">Transferase</keyword>
<evidence type="ECO:0000313" key="2">
    <source>
        <dbReference type="EMBL" id="QIC19551.1"/>
    </source>
</evidence>
<geneLocation type="chloroplast" evidence="2"/>
<dbReference type="RefSeq" id="YP_009739112.1">
    <property type="nucleotide sequence ID" value="NC_046495.1"/>
</dbReference>